<feature type="transmembrane region" description="Helical" evidence="2">
    <location>
        <begin position="340"/>
        <end position="357"/>
    </location>
</feature>
<evidence type="ECO:0000313" key="5">
    <source>
        <dbReference type="Proteomes" id="UP001497522"/>
    </source>
</evidence>
<evidence type="ECO:0000313" key="4">
    <source>
        <dbReference type="EMBL" id="CAK9870906.1"/>
    </source>
</evidence>
<keyword evidence="2" id="KW-0472">Membrane</keyword>
<keyword evidence="2" id="KW-1133">Transmembrane helix</keyword>
<dbReference type="EMBL" id="OZ023703">
    <property type="protein sequence ID" value="CAK9870906.1"/>
    <property type="molecule type" value="Genomic_DNA"/>
</dbReference>
<dbReference type="SUPFAM" id="SSF53474">
    <property type="entry name" value="alpha/beta-Hydrolases"/>
    <property type="match status" value="1"/>
</dbReference>
<feature type="region of interest" description="Disordered" evidence="1">
    <location>
        <begin position="73"/>
        <end position="95"/>
    </location>
</feature>
<evidence type="ECO:0000256" key="2">
    <source>
        <dbReference type="SAM" id="Phobius"/>
    </source>
</evidence>
<keyword evidence="5" id="KW-1185">Reference proteome</keyword>
<name>A0ABP1B6U9_9BRYO</name>
<dbReference type="Gene3D" id="3.40.50.1820">
    <property type="entry name" value="alpha/beta hydrolase"/>
    <property type="match status" value="1"/>
</dbReference>
<dbReference type="InterPro" id="IPR029058">
    <property type="entry name" value="AB_hydrolase_fold"/>
</dbReference>
<keyword evidence="2" id="KW-0812">Transmembrane</keyword>
<dbReference type="Proteomes" id="UP001497522">
    <property type="component" value="Chromosome 2"/>
</dbReference>
<organism evidence="4 5">
    <name type="scientific">Sphagnum jensenii</name>
    <dbReference type="NCBI Taxonomy" id="128206"/>
    <lineage>
        <taxon>Eukaryota</taxon>
        <taxon>Viridiplantae</taxon>
        <taxon>Streptophyta</taxon>
        <taxon>Embryophyta</taxon>
        <taxon>Bryophyta</taxon>
        <taxon>Sphagnophytina</taxon>
        <taxon>Sphagnopsida</taxon>
        <taxon>Sphagnales</taxon>
        <taxon>Sphagnaceae</taxon>
        <taxon>Sphagnum</taxon>
    </lineage>
</organism>
<evidence type="ECO:0000256" key="1">
    <source>
        <dbReference type="SAM" id="MobiDB-lite"/>
    </source>
</evidence>
<feature type="domain" description="Fungal lipase-type" evidence="3">
    <location>
        <begin position="200"/>
        <end position="335"/>
    </location>
</feature>
<dbReference type="PANTHER" id="PTHR46398">
    <property type="entry name" value="ALPHA/BETA-HYDROLASES SUPERFAMILY PROTEIN"/>
    <property type="match status" value="1"/>
</dbReference>
<dbReference type="CDD" id="cd00519">
    <property type="entry name" value="Lipase_3"/>
    <property type="match status" value="1"/>
</dbReference>
<reference evidence="4 5" key="1">
    <citation type="submission" date="2024-03" db="EMBL/GenBank/DDBJ databases">
        <authorList>
            <consortium name="ELIXIR-Norway"/>
            <consortium name="Elixir Norway"/>
        </authorList>
    </citation>
    <scope>NUCLEOTIDE SEQUENCE [LARGE SCALE GENOMIC DNA]</scope>
</reference>
<dbReference type="Pfam" id="PF01764">
    <property type="entry name" value="Lipase_3"/>
    <property type="match status" value="1"/>
</dbReference>
<dbReference type="InterPro" id="IPR002921">
    <property type="entry name" value="Fungal_lipase-type"/>
</dbReference>
<evidence type="ECO:0000259" key="3">
    <source>
        <dbReference type="Pfam" id="PF01764"/>
    </source>
</evidence>
<dbReference type="PANTHER" id="PTHR46398:SF14">
    <property type="entry name" value="FUNGAL LIPASE-LIKE DOMAIN-CONTAINING PROTEIN"/>
    <property type="match status" value="1"/>
</dbReference>
<protein>
    <recommendedName>
        <fullName evidence="3">Fungal lipase-type domain-containing protein</fullName>
    </recommendedName>
</protein>
<feature type="compositionally biased region" description="Polar residues" evidence="1">
    <location>
        <begin position="1"/>
        <end position="11"/>
    </location>
</feature>
<gene>
    <name evidence="4" type="ORF">CSSPJE1EN2_LOCUS13574</name>
</gene>
<feature type="region of interest" description="Disordered" evidence="1">
    <location>
        <begin position="1"/>
        <end position="56"/>
    </location>
</feature>
<proteinExistence type="predicted"/>
<sequence length="457" mass="51953">MNTFVAATTPPQVVGMESHSSSSSDNNDDKRKEEEEGEETPVAAGSHVTTPPEIQPSLAVKCKRDRLWRRNFISSSNKNKNKNKKANKDPSNWEQQVGDEDLLGDVDGCCCLPKRIFWKGSLDSQGCPPASTEEIKEIFYHSFMILGAYAKNLEELTKLIREHHPTFDPHGVVEFQHPQEHGACPPYFIYLSHERKELAMYIRGLQLLHRQDYVTLMNNHKDEQPFDGGYVHHGMYQPAEWSAKHIAPRLKELLLANKGYRFTNVGHSLGAGVAPLFTILLVKNPELIGGISPELIHSYGFAPPRVMSLDLSIKYAPYITSCVYQDDFFPRVSTKSMKRLFICTFALTGVVVFILWVKQAFQITHSDDPRRLYPPGKICHFVYKKPGRPGHHPIRARIVPSSQGRFERLVLSSSGTTKNHFVLSLCEHLKTYNWPEDLKEPWLADILSTRKEKGRCC</sequence>
<accession>A0ABP1B6U9</accession>